<sequence length="409" mass="44940">MKLLTDEQLWHYFSGMWAGFEEPDHAMRVLDEGDARPEAECRPLVRATLPNYTSAWLVTGYRECVSLLSDPVFRRCPSEHQETSGPASPIGELLSGIDPPRHTRLRGLVARAFAARKVETMRPVLERRVARHLAAVDLESGTTVDLYRRFCLPLASETTFAITGFPAEFHAATSAWAHKVLVQSDFSTPEFARLAREQVDLVEAIIAAKRRSPGSDVLTDLIGFCDRDGLITEAELRAMVASLPVSGHVKGAMQLAAMLLILLNRPNDLERLRREPSLIPTALQEMLRYAPVPAHLLPRFPARDLEFGGTVVKAGEALFPAVFAANHDPAVFDTPHRLDLRRKGERPLTFGHGAHFCLGTHLMQLMMTIALEQVLEPLAACHAGAPADHADWITGGTAHGVVGLTATLP</sequence>
<evidence type="ECO:0000256" key="2">
    <source>
        <dbReference type="RuleBase" id="RU000461"/>
    </source>
</evidence>
<evidence type="ECO:0000313" key="4">
    <source>
        <dbReference type="Proteomes" id="UP001501231"/>
    </source>
</evidence>
<proteinExistence type="inferred from homology"/>
<keyword evidence="2" id="KW-0408">Iron</keyword>
<dbReference type="Proteomes" id="UP001501231">
    <property type="component" value="Unassembled WGS sequence"/>
</dbReference>
<accession>A0ABN3K4U5</accession>
<dbReference type="Pfam" id="PF00067">
    <property type="entry name" value="p450"/>
    <property type="match status" value="1"/>
</dbReference>
<keyword evidence="2" id="KW-0503">Monooxygenase</keyword>
<dbReference type="SUPFAM" id="SSF48264">
    <property type="entry name" value="Cytochrome P450"/>
    <property type="match status" value="1"/>
</dbReference>
<organism evidence="3 4">
    <name type="scientific">Actinomadura vinacea</name>
    <dbReference type="NCBI Taxonomy" id="115336"/>
    <lineage>
        <taxon>Bacteria</taxon>
        <taxon>Bacillati</taxon>
        <taxon>Actinomycetota</taxon>
        <taxon>Actinomycetes</taxon>
        <taxon>Streptosporangiales</taxon>
        <taxon>Thermomonosporaceae</taxon>
        <taxon>Actinomadura</taxon>
    </lineage>
</organism>
<dbReference type="InterPro" id="IPR002397">
    <property type="entry name" value="Cyt_P450_B"/>
</dbReference>
<dbReference type="PANTHER" id="PTHR46696">
    <property type="entry name" value="P450, PUTATIVE (EUROFUNG)-RELATED"/>
    <property type="match status" value="1"/>
</dbReference>
<dbReference type="PROSITE" id="PS00086">
    <property type="entry name" value="CYTOCHROME_P450"/>
    <property type="match status" value="1"/>
</dbReference>
<dbReference type="InterPro" id="IPR017972">
    <property type="entry name" value="Cyt_P450_CS"/>
</dbReference>
<keyword evidence="2" id="KW-0560">Oxidoreductase</keyword>
<gene>
    <name evidence="3" type="ORF">GCM10010191_75060</name>
</gene>
<evidence type="ECO:0000313" key="3">
    <source>
        <dbReference type="EMBL" id="GAA2446905.1"/>
    </source>
</evidence>
<dbReference type="InterPro" id="IPR036396">
    <property type="entry name" value="Cyt_P450_sf"/>
</dbReference>
<name>A0ABN3K4U5_9ACTN</name>
<dbReference type="PANTHER" id="PTHR46696:SF1">
    <property type="entry name" value="CYTOCHROME P450 YJIB-RELATED"/>
    <property type="match status" value="1"/>
</dbReference>
<dbReference type="PRINTS" id="PR00359">
    <property type="entry name" value="BP450"/>
</dbReference>
<dbReference type="InterPro" id="IPR001128">
    <property type="entry name" value="Cyt_P450"/>
</dbReference>
<dbReference type="EMBL" id="BAAARW010000031">
    <property type="protein sequence ID" value="GAA2446905.1"/>
    <property type="molecule type" value="Genomic_DNA"/>
</dbReference>
<comment type="similarity">
    <text evidence="1 2">Belongs to the cytochrome P450 family.</text>
</comment>
<keyword evidence="2" id="KW-0479">Metal-binding</keyword>
<dbReference type="Gene3D" id="1.10.630.10">
    <property type="entry name" value="Cytochrome P450"/>
    <property type="match status" value="1"/>
</dbReference>
<comment type="caution">
    <text evidence="3">The sequence shown here is derived from an EMBL/GenBank/DDBJ whole genome shotgun (WGS) entry which is preliminary data.</text>
</comment>
<reference evidence="3 4" key="1">
    <citation type="journal article" date="2019" name="Int. J. Syst. Evol. Microbiol.">
        <title>The Global Catalogue of Microorganisms (GCM) 10K type strain sequencing project: providing services to taxonomists for standard genome sequencing and annotation.</title>
        <authorList>
            <consortium name="The Broad Institute Genomics Platform"/>
            <consortium name="The Broad Institute Genome Sequencing Center for Infectious Disease"/>
            <person name="Wu L."/>
            <person name="Ma J."/>
        </authorList>
    </citation>
    <scope>NUCLEOTIDE SEQUENCE [LARGE SCALE GENOMIC DNA]</scope>
    <source>
        <strain evidence="3 4">JCM 3325</strain>
    </source>
</reference>
<keyword evidence="4" id="KW-1185">Reference proteome</keyword>
<keyword evidence="2" id="KW-0349">Heme</keyword>
<evidence type="ECO:0000256" key="1">
    <source>
        <dbReference type="ARBA" id="ARBA00010617"/>
    </source>
</evidence>
<dbReference type="RefSeq" id="WP_344595617.1">
    <property type="nucleotide sequence ID" value="NZ_BAAARW010000031.1"/>
</dbReference>
<protein>
    <submittedName>
        <fullName evidence="3">Cytochrome P450</fullName>
    </submittedName>
</protein>